<name>A0A165C5Y8_9BASI</name>
<dbReference type="EMBL" id="KV424195">
    <property type="protein sequence ID" value="KZT50288.1"/>
    <property type="molecule type" value="Genomic_DNA"/>
</dbReference>
<keyword evidence="2" id="KW-1185">Reference proteome</keyword>
<accession>A0A165C5Y8</accession>
<evidence type="ECO:0000313" key="1">
    <source>
        <dbReference type="EMBL" id="KZT50288.1"/>
    </source>
</evidence>
<protein>
    <submittedName>
        <fullName evidence="1">Uncharacterized protein</fullName>
    </submittedName>
</protein>
<dbReference type="Proteomes" id="UP000076842">
    <property type="component" value="Unassembled WGS sequence"/>
</dbReference>
<dbReference type="InParanoid" id="A0A165C5Y8"/>
<proteinExistence type="predicted"/>
<dbReference type="AlphaFoldDB" id="A0A165C5Y8"/>
<organism evidence="1 2">
    <name type="scientific">Calocera cornea HHB12733</name>
    <dbReference type="NCBI Taxonomy" id="1353952"/>
    <lineage>
        <taxon>Eukaryota</taxon>
        <taxon>Fungi</taxon>
        <taxon>Dikarya</taxon>
        <taxon>Basidiomycota</taxon>
        <taxon>Agaricomycotina</taxon>
        <taxon>Dacrymycetes</taxon>
        <taxon>Dacrymycetales</taxon>
        <taxon>Dacrymycetaceae</taxon>
        <taxon>Calocera</taxon>
    </lineage>
</organism>
<gene>
    <name evidence="1" type="ORF">CALCODRAFT_513383</name>
</gene>
<sequence>MTARPPPVEAALQTASTIRAQAEDQDRHRHLLARRAEPLQEHTLSRGSVRGDACDAMASGNSTLVGDGWCYDTAMPYTGHRCDPDTIGAPHSYDRVLNPVCTLGPPVNTMPGLGAEFSHLGMEMGPSTADAGMELPWLSMGSSPRVAGGPTAANTFDLHVGGNGGIWDATLPQSAVQTERLEPCPSFEEIFQGVELEDDTFWLQLQESGFSLPS</sequence>
<evidence type="ECO:0000313" key="2">
    <source>
        <dbReference type="Proteomes" id="UP000076842"/>
    </source>
</evidence>
<reference evidence="1 2" key="1">
    <citation type="journal article" date="2016" name="Mol. Biol. Evol.">
        <title>Comparative Genomics of Early-Diverging Mushroom-Forming Fungi Provides Insights into the Origins of Lignocellulose Decay Capabilities.</title>
        <authorList>
            <person name="Nagy L.G."/>
            <person name="Riley R."/>
            <person name="Tritt A."/>
            <person name="Adam C."/>
            <person name="Daum C."/>
            <person name="Floudas D."/>
            <person name="Sun H."/>
            <person name="Yadav J.S."/>
            <person name="Pangilinan J."/>
            <person name="Larsson K.H."/>
            <person name="Matsuura K."/>
            <person name="Barry K."/>
            <person name="Labutti K."/>
            <person name="Kuo R."/>
            <person name="Ohm R.A."/>
            <person name="Bhattacharya S.S."/>
            <person name="Shirouzu T."/>
            <person name="Yoshinaga Y."/>
            <person name="Martin F.M."/>
            <person name="Grigoriev I.V."/>
            <person name="Hibbett D.S."/>
        </authorList>
    </citation>
    <scope>NUCLEOTIDE SEQUENCE [LARGE SCALE GENOMIC DNA]</scope>
    <source>
        <strain evidence="1 2">HHB12733</strain>
    </source>
</reference>